<dbReference type="Proteomes" id="UP000013165">
    <property type="component" value="Unassembled WGS sequence"/>
</dbReference>
<dbReference type="EMBL" id="APLQ01000005">
    <property type="protein sequence ID" value="ENO17114.1"/>
    <property type="molecule type" value="Genomic_DNA"/>
</dbReference>
<dbReference type="RefSeq" id="WP_004578766.1">
    <property type="nucleotide sequence ID" value="NZ_AP028879.1"/>
</dbReference>
<protein>
    <recommendedName>
        <fullName evidence="3">Ribbon-helix-helix protein, CopG family</fullName>
    </recommendedName>
</protein>
<gene>
    <name evidence="1" type="ORF">J057_00574</name>
</gene>
<dbReference type="STRING" id="626887.J057_00574"/>
<comment type="caution">
    <text evidence="1">The sequence shown here is derived from an EMBL/GenBank/DDBJ whole genome shotgun (WGS) entry which is preliminary data.</text>
</comment>
<sequence length="130" mass="14370">MSALTRKQLLLSQDNLLRLHEWADRYELSEAELVRRAIQAYDPEGVEAESASAEREKEAAAMLDHMEQAINAALEAVEVANTRVLQVMAGLDDPAQRKAVMEEVRQEVAANPGFLDEVADLVIEHSESAA</sequence>
<reference evidence="1 2" key="1">
    <citation type="journal article" date="2013" name="Genome Announc.">
        <title>Genome Sequence of the Polycyclic Aromatic Hydrocarbon-Degrading Bacterium Strain Marinobacter nanhaiticus D15-8WT.</title>
        <authorList>
            <person name="Cui Z."/>
            <person name="Gao W."/>
            <person name="Li Q."/>
            <person name="Xu G."/>
            <person name="Zheng L."/>
        </authorList>
    </citation>
    <scope>NUCLEOTIDE SEQUENCE [LARGE SCALE GENOMIC DNA]</scope>
    <source>
        <strain evidence="1 2">D15-8W</strain>
    </source>
</reference>
<evidence type="ECO:0008006" key="3">
    <source>
        <dbReference type="Google" id="ProtNLM"/>
    </source>
</evidence>
<accession>N6WA46</accession>
<proteinExistence type="predicted"/>
<dbReference type="AlphaFoldDB" id="N6WA46"/>
<evidence type="ECO:0000313" key="2">
    <source>
        <dbReference type="Proteomes" id="UP000013165"/>
    </source>
</evidence>
<evidence type="ECO:0000313" key="1">
    <source>
        <dbReference type="EMBL" id="ENO17114.1"/>
    </source>
</evidence>
<dbReference type="PATRIC" id="fig|626887.3.peg.108"/>
<dbReference type="OrthoDB" id="6371992at2"/>
<organism evidence="1 2">
    <name type="scientific">Marinobacter nanhaiticus D15-8W</name>
    <dbReference type="NCBI Taxonomy" id="626887"/>
    <lineage>
        <taxon>Bacteria</taxon>
        <taxon>Pseudomonadati</taxon>
        <taxon>Pseudomonadota</taxon>
        <taxon>Gammaproteobacteria</taxon>
        <taxon>Pseudomonadales</taxon>
        <taxon>Marinobacteraceae</taxon>
        <taxon>Marinobacter</taxon>
    </lineage>
</organism>
<dbReference type="HOGENOM" id="CLU_1935507_0_0_6"/>
<name>N6WA46_9GAMM</name>
<keyword evidence="2" id="KW-1185">Reference proteome</keyword>